<dbReference type="GO" id="GO:0017148">
    <property type="term" value="P:negative regulation of translation"/>
    <property type="evidence" value="ECO:0007669"/>
    <property type="project" value="UniProtKB-UniRule"/>
</dbReference>
<proteinExistence type="inferred from homology"/>
<comment type="similarity">
    <text evidence="1 2">Belongs to the Iojap/RsfS family.</text>
</comment>
<dbReference type="GO" id="GO:0043023">
    <property type="term" value="F:ribosomal large subunit binding"/>
    <property type="evidence" value="ECO:0007669"/>
    <property type="project" value="TreeGrafter"/>
</dbReference>
<dbReference type="Proteomes" id="UP000823936">
    <property type="component" value="Unassembled WGS sequence"/>
</dbReference>
<dbReference type="Pfam" id="PF02410">
    <property type="entry name" value="RsfS"/>
    <property type="match status" value="1"/>
</dbReference>
<protein>
    <recommendedName>
        <fullName evidence="2">Ribosomal silencing factor RsfS</fullName>
    </recommendedName>
</protein>
<comment type="subunit">
    <text evidence="2">Interacts with ribosomal protein uL14 (rplN).</text>
</comment>
<dbReference type="InterPro" id="IPR004394">
    <property type="entry name" value="Iojap/RsfS/C7orf30"/>
</dbReference>
<dbReference type="PANTHER" id="PTHR21043:SF0">
    <property type="entry name" value="MITOCHONDRIAL ASSEMBLY OF RIBOSOMAL LARGE SUBUNIT PROTEIN 1"/>
    <property type="match status" value="1"/>
</dbReference>
<reference evidence="3" key="2">
    <citation type="submission" date="2021-04" db="EMBL/GenBank/DDBJ databases">
        <authorList>
            <person name="Gilroy R."/>
        </authorList>
    </citation>
    <scope>NUCLEOTIDE SEQUENCE</scope>
    <source>
        <strain evidence="3">Gambia11-129</strain>
    </source>
</reference>
<organism evidence="3 4">
    <name type="scientific">Candidatus Ornithospirochaeta avicola</name>
    <dbReference type="NCBI Taxonomy" id="2840896"/>
    <lineage>
        <taxon>Bacteria</taxon>
        <taxon>Pseudomonadati</taxon>
        <taxon>Spirochaetota</taxon>
        <taxon>Spirochaetia</taxon>
        <taxon>Spirochaetales</taxon>
        <taxon>Spirochaetaceae</taxon>
        <taxon>Spirochaetaceae incertae sedis</taxon>
        <taxon>Candidatus Ornithospirochaeta</taxon>
    </lineage>
</organism>
<dbReference type="AlphaFoldDB" id="A0A9D1PTM7"/>
<dbReference type="GO" id="GO:0005737">
    <property type="term" value="C:cytoplasm"/>
    <property type="evidence" value="ECO:0007669"/>
    <property type="project" value="UniProtKB-SubCell"/>
</dbReference>
<name>A0A9D1PTM7_9SPIO</name>
<dbReference type="PANTHER" id="PTHR21043">
    <property type="entry name" value="IOJAP SUPERFAMILY ORTHOLOG"/>
    <property type="match status" value="1"/>
</dbReference>
<evidence type="ECO:0000256" key="1">
    <source>
        <dbReference type="ARBA" id="ARBA00010574"/>
    </source>
</evidence>
<dbReference type="GO" id="GO:0090071">
    <property type="term" value="P:negative regulation of ribosome biogenesis"/>
    <property type="evidence" value="ECO:0007669"/>
    <property type="project" value="UniProtKB-UniRule"/>
</dbReference>
<sequence length="113" mass="13178">MKEEIKIKAERIKEYLEDHRVKDVEVLDLESMCSFTDCFVIGTVTSVAHLKGVVHQIWDLFNELGITVTNRHKSPSDDGWQLIDCSDIIIHLMSAELRAFYNLEKLWKKTEEL</sequence>
<dbReference type="NCBIfam" id="TIGR00090">
    <property type="entry name" value="rsfS_iojap_ybeB"/>
    <property type="match status" value="1"/>
</dbReference>
<dbReference type="InterPro" id="IPR043519">
    <property type="entry name" value="NT_sf"/>
</dbReference>
<evidence type="ECO:0000313" key="3">
    <source>
        <dbReference type="EMBL" id="HIV99516.1"/>
    </source>
</evidence>
<reference evidence="3" key="1">
    <citation type="journal article" date="2021" name="PeerJ">
        <title>Extensive microbial diversity within the chicken gut microbiome revealed by metagenomics and culture.</title>
        <authorList>
            <person name="Gilroy R."/>
            <person name="Ravi A."/>
            <person name="Getino M."/>
            <person name="Pursley I."/>
            <person name="Horton D.L."/>
            <person name="Alikhan N.F."/>
            <person name="Baker D."/>
            <person name="Gharbi K."/>
            <person name="Hall N."/>
            <person name="Watson M."/>
            <person name="Adriaenssens E.M."/>
            <person name="Foster-Nyarko E."/>
            <person name="Jarju S."/>
            <person name="Secka A."/>
            <person name="Antonio M."/>
            <person name="Oren A."/>
            <person name="Chaudhuri R.R."/>
            <person name="La Ragione R."/>
            <person name="Hildebrand F."/>
            <person name="Pallen M.J."/>
        </authorList>
    </citation>
    <scope>NUCLEOTIDE SEQUENCE</scope>
    <source>
        <strain evidence="3">Gambia11-129</strain>
    </source>
</reference>
<dbReference type="HAMAP" id="MF_01477">
    <property type="entry name" value="Iojap_RsfS"/>
    <property type="match status" value="1"/>
</dbReference>
<dbReference type="Gene3D" id="3.30.460.10">
    <property type="entry name" value="Beta Polymerase, domain 2"/>
    <property type="match status" value="1"/>
</dbReference>
<dbReference type="GO" id="GO:0042256">
    <property type="term" value="P:cytosolic ribosome assembly"/>
    <property type="evidence" value="ECO:0007669"/>
    <property type="project" value="UniProtKB-UniRule"/>
</dbReference>
<comment type="subcellular location">
    <subcellularLocation>
        <location evidence="2">Cytoplasm</location>
    </subcellularLocation>
</comment>
<keyword evidence="2" id="KW-0678">Repressor</keyword>
<keyword evidence="2" id="KW-0963">Cytoplasm</keyword>
<accession>A0A9D1PTM7</accession>
<dbReference type="SUPFAM" id="SSF81301">
    <property type="entry name" value="Nucleotidyltransferase"/>
    <property type="match status" value="1"/>
</dbReference>
<dbReference type="EMBL" id="DXHU01000023">
    <property type="protein sequence ID" value="HIV99516.1"/>
    <property type="molecule type" value="Genomic_DNA"/>
</dbReference>
<comment type="caution">
    <text evidence="3">The sequence shown here is derived from an EMBL/GenBank/DDBJ whole genome shotgun (WGS) entry which is preliminary data.</text>
</comment>
<keyword evidence="2" id="KW-0810">Translation regulation</keyword>
<comment type="function">
    <text evidence="2">Functions as a ribosomal silencing factor. Interacts with ribosomal protein uL14 (rplN), blocking formation of intersubunit bridge B8. Prevents association of the 30S and 50S ribosomal subunits and the formation of functional ribosomes, thus repressing translation.</text>
</comment>
<evidence type="ECO:0000256" key="2">
    <source>
        <dbReference type="HAMAP-Rule" id="MF_01477"/>
    </source>
</evidence>
<evidence type="ECO:0000313" key="4">
    <source>
        <dbReference type="Proteomes" id="UP000823936"/>
    </source>
</evidence>
<gene>
    <name evidence="2 3" type="primary">rsfS</name>
    <name evidence="3" type="ORF">IAB12_07060</name>
</gene>